<evidence type="ECO:0000256" key="4">
    <source>
        <dbReference type="ARBA" id="ARBA00022692"/>
    </source>
</evidence>
<dbReference type="PANTHER" id="PTHR30012">
    <property type="entry name" value="GENERAL SECRETION PATHWAY PROTEIN"/>
    <property type="match status" value="1"/>
</dbReference>
<keyword evidence="3" id="KW-1003">Cell membrane</keyword>
<dbReference type="Proteomes" id="UP000826550">
    <property type="component" value="Chromosome"/>
</dbReference>
<dbReference type="Gene3D" id="1.20.81.30">
    <property type="entry name" value="Type II secretion system (T2SS), domain F"/>
    <property type="match status" value="2"/>
</dbReference>
<dbReference type="RefSeq" id="WP_220221176.1">
    <property type="nucleotide sequence ID" value="NZ_CP048268.1"/>
</dbReference>
<evidence type="ECO:0000256" key="1">
    <source>
        <dbReference type="ARBA" id="ARBA00004651"/>
    </source>
</evidence>
<dbReference type="InterPro" id="IPR003004">
    <property type="entry name" value="GspF/PilC"/>
</dbReference>
<feature type="transmembrane region" description="Helical" evidence="7">
    <location>
        <begin position="146"/>
        <end position="165"/>
    </location>
</feature>
<dbReference type="InterPro" id="IPR042094">
    <property type="entry name" value="T2SS_GspF_sf"/>
</dbReference>
<dbReference type="EMBL" id="CP048268">
    <property type="protein sequence ID" value="QYN53817.1"/>
    <property type="molecule type" value="Genomic_DNA"/>
</dbReference>
<dbReference type="PANTHER" id="PTHR30012:SF0">
    <property type="entry name" value="TYPE II SECRETION SYSTEM PROTEIN F-RELATED"/>
    <property type="match status" value="1"/>
</dbReference>
<keyword evidence="6 7" id="KW-0472">Membrane</keyword>
<accession>A0ABX8WAN9</accession>
<evidence type="ECO:0000256" key="6">
    <source>
        <dbReference type="ARBA" id="ARBA00023136"/>
    </source>
</evidence>
<organism evidence="9 10">
    <name type="scientific">Lactobacillus panisapium</name>
    <dbReference type="NCBI Taxonomy" id="2012495"/>
    <lineage>
        <taxon>Bacteria</taxon>
        <taxon>Bacillati</taxon>
        <taxon>Bacillota</taxon>
        <taxon>Bacilli</taxon>
        <taxon>Lactobacillales</taxon>
        <taxon>Lactobacillaceae</taxon>
        <taxon>Lactobacillus</taxon>
    </lineage>
</organism>
<feature type="transmembrane region" description="Helical" evidence="7">
    <location>
        <begin position="296"/>
        <end position="317"/>
    </location>
</feature>
<evidence type="ECO:0000259" key="8">
    <source>
        <dbReference type="Pfam" id="PF00482"/>
    </source>
</evidence>
<evidence type="ECO:0000313" key="9">
    <source>
        <dbReference type="EMBL" id="QYN53817.1"/>
    </source>
</evidence>
<keyword evidence="10" id="KW-1185">Reference proteome</keyword>
<evidence type="ECO:0000256" key="7">
    <source>
        <dbReference type="SAM" id="Phobius"/>
    </source>
</evidence>
<feature type="domain" description="Type II secretion system protein GspF" evidence="8">
    <location>
        <begin position="203"/>
        <end position="322"/>
    </location>
</feature>
<dbReference type="Pfam" id="PF00482">
    <property type="entry name" value="T2SSF"/>
    <property type="match status" value="2"/>
</dbReference>
<feature type="transmembrane region" description="Helical" evidence="7">
    <location>
        <begin position="115"/>
        <end position="134"/>
    </location>
</feature>
<evidence type="ECO:0000256" key="3">
    <source>
        <dbReference type="ARBA" id="ARBA00022475"/>
    </source>
</evidence>
<reference evidence="9 10" key="1">
    <citation type="submission" date="2020-01" db="EMBL/GenBank/DDBJ databases">
        <title>Vast differences in strain-level diversity in the gut microbiota of two closely related honey bee species.</title>
        <authorList>
            <person name="Ellegaard K.M."/>
            <person name="Suenami S."/>
            <person name="Miyazaki R."/>
            <person name="Engel P."/>
        </authorList>
    </citation>
    <scope>NUCLEOTIDE SEQUENCE [LARGE SCALE GENOMIC DNA]</scope>
    <source>
        <strain evidence="9 10">ESL0416</strain>
    </source>
</reference>
<dbReference type="InterPro" id="IPR018076">
    <property type="entry name" value="T2SS_GspF_dom"/>
</dbReference>
<gene>
    <name evidence="9" type="ORF">GYM71_04040</name>
</gene>
<feature type="domain" description="Type II secretion system protein GspF" evidence="8">
    <location>
        <begin position="17"/>
        <end position="134"/>
    </location>
</feature>
<keyword evidence="4 7" id="KW-0812">Transmembrane</keyword>
<proteinExistence type="inferred from homology"/>
<protein>
    <submittedName>
        <fullName evidence="9">Type II secretion system protein F</fullName>
    </submittedName>
</protein>
<comment type="subcellular location">
    <subcellularLocation>
        <location evidence="1">Cell membrane</location>
        <topology evidence="1">Multi-pass membrane protein</topology>
    </subcellularLocation>
</comment>
<evidence type="ECO:0000256" key="5">
    <source>
        <dbReference type="ARBA" id="ARBA00022989"/>
    </source>
</evidence>
<evidence type="ECO:0000313" key="10">
    <source>
        <dbReference type="Proteomes" id="UP000826550"/>
    </source>
</evidence>
<comment type="similarity">
    <text evidence="2">Belongs to the GSP F family.</text>
</comment>
<evidence type="ECO:0000256" key="2">
    <source>
        <dbReference type="ARBA" id="ARBA00005745"/>
    </source>
</evidence>
<name>A0ABX8WAN9_9LACO</name>
<keyword evidence="5 7" id="KW-1133">Transmembrane helix</keyword>
<sequence length="330" mass="37616">MNGLKKDKLTNQERLNFLDYLQNSLANGFSLSVSLELMPILWPKRKDLLVQVNKNIQTGTSLNSLMLTLGFSKTIATQVALALRQGNLVECLSQLATLNRLKNDQIKKLKAEMSYPFVLALMMIFLLFFMQTFVSNQFADTNEHTGDIMLLILLFLSLLVLYYLVKIMNLLKLQDYHSLNKLAHFPVIGNLISLYVKYLLIYDIGMLLASGFSLQKMCEYAAIQEKGSLQQFIGEKIRQQLLAGKSLEEIIKHEYFLPNELLLLVKAGSKKEDLSKRCLLLGRTLFTDLTNRITKLIVNVQPVCFILIGLCIIGMYLKLLLPMYAMMQSI</sequence>